<name>A0A8K0NVM9_9TREE</name>
<sequence length="532" mass="58447">MAEPKSFFRKLLKRPNLSLRRSTGTPDPSTAIQPNDVHAFEKIWLDIHDVLAEPDEKQILKGITSTAVPARLKSMLGALTNELDRTPQGATGPFLECFMNTEILHQLVHLSQTDRPFGIKAEILKFTTSLIKLLPYRFLLHSAIHQPVSRLIRSSMSEADLNNQGYLYGAAAASPKLRTRVGTQTDGDEEEEDEEEGLRRLAVRLLVEVCERMKAHPLLLLVFLSDPADPSTRKSLGTDFIFFSCLLRYTNQDGDIGRIARDGLMTLFETIFCDRETETPKIEKPEAEIFMLEDEGEGEDDGTTSPIGAADQTVGEARLTLAKHVLAQDLVEVLVSGISAVYSVLPTKIKLPPPSKDDIDYEGGLTVLSNSNALFDMNEENRPTPEQTDLPSIQDEQVQDQLALLADLVDFTDYILLCCRTPATQGTGELAIVGTKLAEAFERTIATSFVDQVIAPFVSQSSVHDGSCAAIACYLSRLVMETSVAEGTVMHLTIARLLEQGTEGDRPVALQSLAGLGFLQVIVSKTKSTVDM</sequence>
<keyword evidence="2" id="KW-1185">Reference proteome</keyword>
<dbReference type="PANTHER" id="PTHR21705">
    <property type="entry name" value="RAI16 PROTEIN-RELATED"/>
    <property type="match status" value="1"/>
</dbReference>
<evidence type="ECO:0000313" key="2">
    <source>
        <dbReference type="Proteomes" id="UP000812966"/>
    </source>
</evidence>
<dbReference type="PANTHER" id="PTHR21705:SF11">
    <property type="entry name" value="FHIP FAMILY PROTEIN CG3558"/>
    <property type="match status" value="1"/>
</dbReference>
<dbReference type="Proteomes" id="UP000812966">
    <property type="component" value="Unassembled WGS sequence"/>
</dbReference>
<proteinExistence type="predicted"/>
<comment type="caution">
    <text evidence="1">The sequence shown here is derived from an EMBL/GenBank/DDBJ whole genome shotgun (WGS) entry which is preliminary data.</text>
</comment>
<organism evidence="1 2">
    <name type="scientific">Filobasidium floriforme</name>
    <dbReference type="NCBI Taxonomy" id="5210"/>
    <lineage>
        <taxon>Eukaryota</taxon>
        <taxon>Fungi</taxon>
        <taxon>Dikarya</taxon>
        <taxon>Basidiomycota</taxon>
        <taxon>Agaricomycotina</taxon>
        <taxon>Tremellomycetes</taxon>
        <taxon>Filobasidiales</taxon>
        <taxon>Filobasidiaceae</taxon>
        <taxon>Filobasidium</taxon>
    </lineage>
</organism>
<dbReference type="Pfam" id="PF10257">
    <property type="entry name" value="RAI16-like"/>
    <property type="match status" value="1"/>
</dbReference>
<reference evidence="1" key="1">
    <citation type="submission" date="2020-04" db="EMBL/GenBank/DDBJ databases">
        <title>Analysis of mating type loci in Filobasidium floriforme.</title>
        <authorList>
            <person name="Nowrousian M."/>
        </authorList>
    </citation>
    <scope>NUCLEOTIDE SEQUENCE</scope>
    <source>
        <strain evidence="1">CBS 6242</strain>
    </source>
</reference>
<evidence type="ECO:0000313" key="1">
    <source>
        <dbReference type="EMBL" id="KAG7571554.1"/>
    </source>
</evidence>
<gene>
    <name evidence="1" type="ORF">FFLO_00570</name>
</gene>
<dbReference type="AlphaFoldDB" id="A0A8K0NVM9"/>
<dbReference type="InterPro" id="IPR019384">
    <property type="entry name" value="FHIP"/>
</dbReference>
<accession>A0A8K0NVM9</accession>
<dbReference type="EMBL" id="JABELV010000006">
    <property type="protein sequence ID" value="KAG7571554.1"/>
    <property type="molecule type" value="Genomic_DNA"/>
</dbReference>
<protein>
    <submittedName>
        <fullName evidence="1">Uncharacterized protein</fullName>
    </submittedName>
</protein>